<dbReference type="GO" id="GO:0000492">
    <property type="term" value="P:box C/D snoRNP assembly"/>
    <property type="evidence" value="ECO:0007669"/>
    <property type="project" value="InterPro"/>
</dbReference>
<dbReference type="EMBL" id="JAIWYP010000005">
    <property type="protein sequence ID" value="KAH3819940.1"/>
    <property type="molecule type" value="Genomic_DNA"/>
</dbReference>
<proteinExistence type="predicted"/>
<dbReference type="GO" id="GO:0062064">
    <property type="term" value="F:box C/D methylation guide snoRNP complex binding"/>
    <property type="evidence" value="ECO:0007669"/>
    <property type="project" value="TreeGrafter"/>
</dbReference>
<sequence length="158" mass="17495">MDVKESSKSTDLLSVQPNIKSAQLLVNKKLNTLDDLRQNFKSMPCSTSVLSQVKQFLPQIATANDELERKLKSDPSFSADIEAIDDDSQPHIEMNIALIDQQYSEDSDSDSELSDSDIAMGCGPVTEDNIKLPNRKIGHGKQLVEQILDVKDVNCDTD</sequence>
<evidence type="ECO:0000313" key="2">
    <source>
        <dbReference type="Proteomes" id="UP000828390"/>
    </source>
</evidence>
<comment type="caution">
    <text evidence="1">The sequence shown here is derived from an EMBL/GenBank/DDBJ whole genome shotgun (WGS) entry which is preliminary data.</text>
</comment>
<name>A0A9D4GMX8_DREPO</name>
<dbReference type="PANTHER" id="PTHR28674:SF1">
    <property type="entry name" value="NOP PROTEIN CHAPERONE 1"/>
    <property type="match status" value="1"/>
</dbReference>
<organism evidence="1 2">
    <name type="scientific">Dreissena polymorpha</name>
    <name type="common">Zebra mussel</name>
    <name type="synonym">Mytilus polymorpha</name>
    <dbReference type="NCBI Taxonomy" id="45954"/>
    <lineage>
        <taxon>Eukaryota</taxon>
        <taxon>Metazoa</taxon>
        <taxon>Spiralia</taxon>
        <taxon>Lophotrochozoa</taxon>
        <taxon>Mollusca</taxon>
        <taxon>Bivalvia</taxon>
        <taxon>Autobranchia</taxon>
        <taxon>Heteroconchia</taxon>
        <taxon>Euheterodonta</taxon>
        <taxon>Imparidentia</taxon>
        <taxon>Neoheterodontei</taxon>
        <taxon>Myida</taxon>
        <taxon>Dreissenoidea</taxon>
        <taxon>Dreissenidae</taxon>
        <taxon>Dreissena</taxon>
    </lineage>
</organism>
<dbReference type="Proteomes" id="UP000828390">
    <property type="component" value="Unassembled WGS sequence"/>
</dbReference>
<dbReference type="OrthoDB" id="1112980at2759"/>
<reference evidence="1" key="2">
    <citation type="submission" date="2020-11" db="EMBL/GenBank/DDBJ databases">
        <authorList>
            <person name="McCartney M.A."/>
            <person name="Auch B."/>
            <person name="Kono T."/>
            <person name="Mallez S."/>
            <person name="Becker A."/>
            <person name="Gohl D.M."/>
            <person name="Silverstein K.A.T."/>
            <person name="Koren S."/>
            <person name="Bechman K.B."/>
            <person name="Herman A."/>
            <person name="Abrahante J.E."/>
            <person name="Garbe J."/>
        </authorList>
    </citation>
    <scope>NUCLEOTIDE SEQUENCE</scope>
    <source>
        <strain evidence="1">Duluth1</strain>
        <tissue evidence="1">Whole animal</tissue>
    </source>
</reference>
<accession>A0A9D4GMX8</accession>
<dbReference type="AlphaFoldDB" id="A0A9D4GMX8"/>
<gene>
    <name evidence="1" type="ORF">DPMN_121684</name>
</gene>
<dbReference type="PANTHER" id="PTHR28674">
    <property type="entry name" value="SIMILAR TO DNA SEGMENT, CHR 10, WAYNE STATE UNIVERSITY 102,-EXPRESSED"/>
    <property type="match status" value="1"/>
</dbReference>
<protein>
    <submittedName>
        <fullName evidence="1">Uncharacterized protein</fullName>
    </submittedName>
</protein>
<keyword evidence="2" id="KW-1185">Reference proteome</keyword>
<evidence type="ECO:0000313" key="1">
    <source>
        <dbReference type="EMBL" id="KAH3819940.1"/>
    </source>
</evidence>
<dbReference type="Pfam" id="PF15370">
    <property type="entry name" value="NOPCHAP1"/>
    <property type="match status" value="1"/>
</dbReference>
<dbReference type="InterPro" id="IPR027921">
    <property type="entry name" value="NOPCHAP1"/>
</dbReference>
<reference evidence="1" key="1">
    <citation type="journal article" date="2019" name="bioRxiv">
        <title>The Genome of the Zebra Mussel, Dreissena polymorpha: A Resource for Invasive Species Research.</title>
        <authorList>
            <person name="McCartney M.A."/>
            <person name="Auch B."/>
            <person name="Kono T."/>
            <person name="Mallez S."/>
            <person name="Zhang Y."/>
            <person name="Obille A."/>
            <person name="Becker A."/>
            <person name="Abrahante J.E."/>
            <person name="Garbe J."/>
            <person name="Badalamenti J.P."/>
            <person name="Herman A."/>
            <person name="Mangelson H."/>
            <person name="Liachko I."/>
            <person name="Sullivan S."/>
            <person name="Sone E.D."/>
            <person name="Koren S."/>
            <person name="Silverstein K.A.T."/>
            <person name="Beckman K.B."/>
            <person name="Gohl D.M."/>
        </authorList>
    </citation>
    <scope>NUCLEOTIDE SEQUENCE</scope>
    <source>
        <strain evidence="1">Duluth1</strain>
        <tissue evidence="1">Whole animal</tissue>
    </source>
</reference>